<dbReference type="AlphaFoldDB" id="C9LI19"/>
<gene>
    <name evidence="1" type="ORF">GCWU000325_01875</name>
</gene>
<dbReference type="HOGENOM" id="CLU_3237884_0_0_10"/>
<name>C9LI19_9BACT</name>
<protein>
    <submittedName>
        <fullName evidence="1">Uncharacterized protein</fullName>
    </submittedName>
</protein>
<evidence type="ECO:0000313" key="1">
    <source>
        <dbReference type="EMBL" id="EEX71135.1"/>
    </source>
</evidence>
<proteinExistence type="predicted"/>
<dbReference type="STRING" id="626522.GCWU000325_01875"/>
<sequence length="43" mass="4863">MKNNKFLLKQDLFSIASHRRGANSSLTILLFAAAKRWFGPGKQ</sequence>
<evidence type="ECO:0000313" key="2">
    <source>
        <dbReference type="Proteomes" id="UP000003460"/>
    </source>
</evidence>
<reference evidence="1" key="1">
    <citation type="submission" date="2009-09" db="EMBL/GenBank/DDBJ databases">
        <authorList>
            <person name="Weinstock G."/>
            <person name="Sodergren E."/>
            <person name="Clifton S."/>
            <person name="Fulton L."/>
            <person name="Fulton B."/>
            <person name="Courtney L."/>
            <person name="Fronick C."/>
            <person name="Harrison M."/>
            <person name="Strong C."/>
            <person name="Farmer C."/>
            <person name="Delahaunty K."/>
            <person name="Markovic C."/>
            <person name="Hall O."/>
            <person name="Minx P."/>
            <person name="Tomlinson C."/>
            <person name="Mitreva M."/>
            <person name="Nelson J."/>
            <person name="Hou S."/>
            <person name="Wollam A."/>
            <person name="Pepin K.H."/>
            <person name="Johnson M."/>
            <person name="Bhonagiri V."/>
            <person name="Nash W.E."/>
            <person name="Warren W."/>
            <person name="Chinwalla A."/>
            <person name="Mardis E.R."/>
            <person name="Wilson R.K."/>
        </authorList>
    </citation>
    <scope>NUCLEOTIDE SEQUENCE [LARGE SCALE GENOMIC DNA]</scope>
    <source>
        <strain evidence="1">ATCC 51259</strain>
    </source>
</reference>
<dbReference type="Proteomes" id="UP000003460">
    <property type="component" value="Unassembled WGS sequence"/>
</dbReference>
<organism evidence="1 2">
    <name type="scientific">Alloprevotella tannerae ATCC 51259</name>
    <dbReference type="NCBI Taxonomy" id="626522"/>
    <lineage>
        <taxon>Bacteria</taxon>
        <taxon>Pseudomonadati</taxon>
        <taxon>Bacteroidota</taxon>
        <taxon>Bacteroidia</taxon>
        <taxon>Bacteroidales</taxon>
        <taxon>Prevotellaceae</taxon>
        <taxon>Alloprevotella</taxon>
    </lineage>
</organism>
<comment type="caution">
    <text evidence="1">The sequence shown here is derived from an EMBL/GenBank/DDBJ whole genome shotgun (WGS) entry which is preliminary data.</text>
</comment>
<accession>C9LI19</accession>
<dbReference type="EMBL" id="ACIJ02000022">
    <property type="protein sequence ID" value="EEX71135.1"/>
    <property type="molecule type" value="Genomic_DNA"/>
</dbReference>
<keyword evidence="2" id="KW-1185">Reference proteome</keyword>